<dbReference type="EMBL" id="LDTZ01000013">
    <property type="protein sequence ID" value="KNA93346.1"/>
    <property type="molecule type" value="Genomic_DNA"/>
</dbReference>
<sequence length="77" mass="8359">MVPLRFETLEHYTVLKTAFRTVSTPAAGIDQKSATGAVLQHQPGKADVADIDRVPIVSSTSKQPRYRAAEYVGTIDS</sequence>
<evidence type="ECO:0000313" key="1">
    <source>
        <dbReference type="EMBL" id="KNA93346.1"/>
    </source>
</evidence>
<proteinExistence type="predicted"/>
<organism evidence="1 2">
    <name type="scientific">Gordonia jacobaea</name>
    <dbReference type="NCBI Taxonomy" id="122202"/>
    <lineage>
        <taxon>Bacteria</taxon>
        <taxon>Bacillati</taxon>
        <taxon>Actinomycetota</taxon>
        <taxon>Actinomycetes</taxon>
        <taxon>Mycobacteriales</taxon>
        <taxon>Gordoniaceae</taxon>
        <taxon>Gordonia</taxon>
    </lineage>
</organism>
<reference evidence="1 2" key="1">
    <citation type="submission" date="2015-05" db="EMBL/GenBank/DDBJ databases">
        <title>Draft genome sequence of the bacterium Gordonia jacobaea a new member of the Gordonia genus.</title>
        <authorList>
            <person name="Jimenez-Galisteo G."/>
            <person name="Dominguez A."/>
            <person name="Munoz E."/>
            <person name="Vinas M."/>
        </authorList>
    </citation>
    <scope>NUCLEOTIDE SEQUENCE [LARGE SCALE GENOMIC DNA]</scope>
    <source>
        <strain evidence="2">mv1</strain>
    </source>
</reference>
<name>A0ABR5IHY4_9ACTN</name>
<keyword evidence="2" id="KW-1185">Reference proteome</keyword>
<protein>
    <submittedName>
        <fullName evidence="1">Uncharacterized protein</fullName>
    </submittedName>
</protein>
<comment type="caution">
    <text evidence="1">The sequence shown here is derived from an EMBL/GenBank/DDBJ whole genome shotgun (WGS) entry which is preliminary data.</text>
</comment>
<evidence type="ECO:0000313" key="2">
    <source>
        <dbReference type="Proteomes" id="UP000037247"/>
    </source>
</evidence>
<accession>A0ABR5IHY4</accession>
<dbReference type="Proteomes" id="UP000037247">
    <property type="component" value="Unassembled WGS sequence"/>
</dbReference>
<gene>
    <name evidence="1" type="ORF">ABW18_02865</name>
</gene>